<dbReference type="RefSeq" id="WP_147852335.1">
    <property type="nucleotide sequence ID" value="NZ_VDUZ01000078.1"/>
</dbReference>
<dbReference type="PANTHER" id="PTHR21310">
    <property type="entry name" value="AMINOGLYCOSIDE PHOSPHOTRANSFERASE-RELATED-RELATED"/>
    <property type="match status" value="1"/>
</dbReference>
<keyword evidence="3" id="KW-1185">Reference proteome</keyword>
<dbReference type="Proteomes" id="UP000321638">
    <property type="component" value="Unassembled WGS sequence"/>
</dbReference>
<protein>
    <submittedName>
        <fullName evidence="2">Phosphotransferase family protein</fullName>
    </submittedName>
</protein>
<dbReference type="PANTHER" id="PTHR21310:SF57">
    <property type="entry name" value="BLR2944 PROTEIN"/>
    <property type="match status" value="1"/>
</dbReference>
<dbReference type="Gene3D" id="3.90.1200.10">
    <property type="match status" value="1"/>
</dbReference>
<dbReference type="Pfam" id="PF01636">
    <property type="entry name" value="APH"/>
    <property type="match status" value="1"/>
</dbReference>
<accession>A0A5C8P853</accession>
<proteinExistence type="predicted"/>
<comment type="caution">
    <text evidence="2">The sequence shown here is derived from an EMBL/GenBank/DDBJ whole genome shotgun (WGS) entry which is preliminary data.</text>
</comment>
<dbReference type="Gene3D" id="3.30.200.20">
    <property type="entry name" value="Phosphorylase Kinase, domain 1"/>
    <property type="match status" value="1"/>
</dbReference>
<dbReference type="OrthoDB" id="3806873at2"/>
<dbReference type="CDD" id="cd05154">
    <property type="entry name" value="ACAD10_11_N-like"/>
    <property type="match status" value="1"/>
</dbReference>
<reference evidence="2 3" key="1">
    <citation type="submission" date="2019-06" db="EMBL/GenBank/DDBJ databases">
        <title>New taxonomy in bacterial strain CC-CFT640, isolated from vineyard.</title>
        <authorList>
            <person name="Lin S.-Y."/>
            <person name="Tsai C.-F."/>
            <person name="Young C.-C."/>
        </authorList>
    </citation>
    <scope>NUCLEOTIDE SEQUENCE [LARGE SCALE GENOMIC DNA]</scope>
    <source>
        <strain evidence="2 3">CC-CFT640</strain>
    </source>
</reference>
<evidence type="ECO:0000259" key="1">
    <source>
        <dbReference type="Pfam" id="PF01636"/>
    </source>
</evidence>
<keyword evidence="2" id="KW-0808">Transferase</keyword>
<dbReference type="SUPFAM" id="SSF56112">
    <property type="entry name" value="Protein kinase-like (PK-like)"/>
    <property type="match status" value="1"/>
</dbReference>
<evidence type="ECO:0000313" key="2">
    <source>
        <dbReference type="EMBL" id="TXL69571.1"/>
    </source>
</evidence>
<dbReference type="GO" id="GO:0016740">
    <property type="term" value="F:transferase activity"/>
    <property type="evidence" value="ECO:0007669"/>
    <property type="project" value="UniProtKB-KW"/>
</dbReference>
<feature type="domain" description="Aminoglycoside phosphotransferase" evidence="1">
    <location>
        <begin position="61"/>
        <end position="283"/>
    </location>
</feature>
<gene>
    <name evidence="2" type="ORF">FHP25_38525</name>
</gene>
<dbReference type="InterPro" id="IPR041726">
    <property type="entry name" value="ACAD10_11_N"/>
</dbReference>
<dbReference type="InterPro" id="IPR011009">
    <property type="entry name" value="Kinase-like_dom_sf"/>
</dbReference>
<dbReference type="InterPro" id="IPR002575">
    <property type="entry name" value="Aminoglycoside_PTrfase"/>
</dbReference>
<evidence type="ECO:0000313" key="3">
    <source>
        <dbReference type="Proteomes" id="UP000321638"/>
    </source>
</evidence>
<dbReference type="EMBL" id="VDUZ01000078">
    <property type="protein sequence ID" value="TXL69571.1"/>
    <property type="molecule type" value="Genomic_DNA"/>
</dbReference>
<sequence length="348" mass="38018">MPAQPEIGDTTQDMARLLAAACMRHFGHAVRTEGLFRHSGGASRQTWGFDAIVAHPDGEQRHALVLRRDPPAAASTMPAGESSLALDRGLEFELLRVAYRHGVPVPAPLFALTAADGLGDGFVMRHVPGTAIARELLREPRYTDARSRIVPQLGAILARLHAVPLDELPRLRRVTPAEAIAQQRQVLDRIGEPHPVFELALTWLARRLPAAEVAPCFVHGDFRTGNFLADESGVTAILDWEIAHTGDPLEDLGWMCIKSWRFGAVENPAGGFGQREALHAAYEAAGGPPVDKARAYWWEIFGTARWGIICMAQAWKHLSGAEHSVELASIGRRCAETEVDLLQLLSEA</sequence>
<dbReference type="InterPro" id="IPR051678">
    <property type="entry name" value="AGP_Transferase"/>
</dbReference>
<organism evidence="2 3">
    <name type="scientific">Vineibacter terrae</name>
    <dbReference type="NCBI Taxonomy" id="2586908"/>
    <lineage>
        <taxon>Bacteria</taxon>
        <taxon>Pseudomonadati</taxon>
        <taxon>Pseudomonadota</taxon>
        <taxon>Alphaproteobacteria</taxon>
        <taxon>Hyphomicrobiales</taxon>
        <taxon>Vineibacter</taxon>
    </lineage>
</organism>
<name>A0A5C8P853_9HYPH</name>
<dbReference type="AlphaFoldDB" id="A0A5C8P853"/>